<dbReference type="Proteomes" id="UP000829542">
    <property type="component" value="Chromosome"/>
</dbReference>
<keyword evidence="2" id="KW-1185">Reference proteome</keyword>
<dbReference type="PROSITE" id="PS51257">
    <property type="entry name" value="PROKAR_LIPOPROTEIN"/>
    <property type="match status" value="1"/>
</dbReference>
<organism evidence="1 2">
    <name type="scientific">Ignatzschineria rhizosphaerae</name>
    <dbReference type="NCBI Taxonomy" id="2923279"/>
    <lineage>
        <taxon>Bacteria</taxon>
        <taxon>Pseudomonadati</taxon>
        <taxon>Pseudomonadota</taxon>
        <taxon>Gammaproteobacteria</taxon>
        <taxon>Cardiobacteriales</taxon>
        <taxon>Ignatzschineriaceae</taxon>
        <taxon>Ignatzschineria</taxon>
    </lineage>
</organism>
<name>A0ABY3X3N1_9GAMM</name>
<proteinExistence type="predicted"/>
<evidence type="ECO:0000313" key="2">
    <source>
        <dbReference type="Proteomes" id="UP000829542"/>
    </source>
</evidence>
<sequence length="94" mass="10849">MPRKIILILLTIGLLIGCAEEKPLYFDENLTGYCRELNIMYSKKNEMLMLLGTPKAEIERDHQAQLQFIHEELEANSDLCLSFLKGQMDDFLGQ</sequence>
<gene>
    <name evidence="1" type="ORF">MMG00_09030</name>
</gene>
<dbReference type="EMBL" id="CP093379">
    <property type="protein sequence ID" value="UNM95370.1"/>
    <property type="molecule type" value="Genomic_DNA"/>
</dbReference>
<accession>A0ABY3X3N1</accession>
<evidence type="ECO:0000313" key="1">
    <source>
        <dbReference type="EMBL" id="UNM95370.1"/>
    </source>
</evidence>
<dbReference type="RefSeq" id="WP_242147555.1">
    <property type="nucleotide sequence ID" value="NZ_CP093379.1"/>
</dbReference>
<protein>
    <submittedName>
        <fullName evidence="1">Uncharacterized protein</fullName>
    </submittedName>
</protein>
<reference evidence="1 2" key="1">
    <citation type="submission" date="2022-03" db="EMBL/GenBank/DDBJ databases">
        <title>Ignatzschineria rhizosphaerae HR5S32.</title>
        <authorList>
            <person name="Sun J.Q."/>
            <person name="Feng J.Y."/>
        </authorList>
    </citation>
    <scope>NUCLEOTIDE SEQUENCE [LARGE SCALE GENOMIC DNA]</scope>
    <source>
        <strain evidence="1 2">HR5S32</strain>
    </source>
</reference>